<evidence type="ECO:0000259" key="2">
    <source>
        <dbReference type="PROSITE" id="PS51384"/>
    </source>
</evidence>
<dbReference type="InterPro" id="IPR039374">
    <property type="entry name" value="SIP_fam"/>
</dbReference>
<dbReference type="InterPro" id="IPR007037">
    <property type="entry name" value="SIP_rossman_dom"/>
</dbReference>
<comment type="caution">
    <text evidence="3">The sequence shown here is derived from an EMBL/GenBank/DDBJ whole genome shotgun (WGS) entry which is preliminary data.</text>
</comment>
<reference evidence="3" key="1">
    <citation type="journal article" date="2014" name="Int. J. Syst. Evol. Microbiol.">
        <title>Complete genome sequence of Corynebacterium casei LMG S-19264T (=DSM 44701T), isolated from a smear-ripened cheese.</title>
        <authorList>
            <consortium name="US DOE Joint Genome Institute (JGI-PGF)"/>
            <person name="Walter F."/>
            <person name="Albersmeier A."/>
            <person name="Kalinowski J."/>
            <person name="Ruckert C."/>
        </authorList>
    </citation>
    <scope>NUCLEOTIDE SEQUENCE</scope>
    <source>
        <strain evidence="3">KCTC 42249</strain>
    </source>
</reference>
<proteinExistence type="inferred from homology"/>
<comment type="similarity">
    <text evidence="1">Belongs to the SIP oxidoreductase family.</text>
</comment>
<dbReference type="PANTHER" id="PTHR30157">
    <property type="entry name" value="FERRIC REDUCTASE, NADPH-DEPENDENT"/>
    <property type="match status" value="1"/>
</dbReference>
<dbReference type="InterPro" id="IPR017927">
    <property type="entry name" value="FAD-bd_FR_type"/>
</dbReference>
<dbReference type="InterPro" id="IPR014543">
    <property type="entry name" value="UCP028291"/>
</dbReference>
<dbReference type="GO" id="GO:0016491">
    <property type="term" value="F:oxidoreductase activity"/>
    <property type="evidence" value="ECO:0007669"/>
    <property type="project" value="InterPro"/>
</dbReference>
<dbReference type="PANTHER" id="PTHR30157:SF0">
    <property type="entry name" value="NADPH-DEPENDENT FERRIC-CHELATE REDUCTASE"/>
    <property type="match status" value="1"/>
</dbReference>
<evidence type="ECO:0000256" key="1">
    <source>
        <dbReference type="ARBA" id="ARBA00035644"/>
    </source>
</evidence>
<dbReference type="Pfam" id="PF09981">
    <property type="entry name" value="DUF2218"/>
    <property type="match status" value="1"/>
</dbReference>
<keyword evidence="4" id="KW-1185">Reference proteome</keyword>
<dbReference type="Gene3D" id="3.40.50.80">
    <property type="entry name" value="Nucleotide-binding domain of ferredoxin-NADP reductase (FNR) module"/>
    <property type="match status" value="1"/>
</dbReference>
<dbReference type="CDD" id="cd06193">
    <property type="entry name" value="siderophore_interacting"/>
    <property type="match status" value="1"/>
</dbReference>
<organism evidence="3 4">
    <name type="scientific">Tianweitania populi</name>
    <dbReference type="NCBI Taxonomy" id="1607949"/>
    <lineage>
        <taxon>Bacteria</taxon>
        <taxon>Pseudomonadati</taxon>
        <taxon>Pseudomonadota</taxon>
        <taxon>Alphaproteobacteria</taxon>
        <taxon>Hyphomicrobiales</taxon>
        <taxon>Phyllobacteriaceae</taxon>
        <taxon>Tianweitania</taxon>
    </lineage>
</organism>
<evidence type="ECO:0000313" key="3">
    <source>
        <dbReference type="EMBL" id="GHD12499.1"/>
    </source>
</evidence>
<dbReference type="Pfam" id="PF08021">
    <property type="entry name" value="FAD_binding_9"/>
    <property type="match status" value="1"/>
</dbReference>
<sequence>MTMQAETFKLSGTARPKNALSMLDEICEHFVEHSDVERSENFARLSSPIGNADIVLREDRLLIELTCPTKDTLHLTRNSIAEHLFYFAGDDPLELTWTDPAPPAVLPNLTEVTVVSAEDVTPHMRRVKFRCEDVSRFIGAGMHVRMLVPPRGREPVWPGLRDDGRLAYPTGDDELLVRVYTIRAVDAERRELWVDFLQHPIPGVATPGADFARDAQPGDKAAFLGPGGGSLPEADTILMVGDEAALPAIARIAAEVPAGTRMKAIIEVEEAAEEQPLPTAGILETQWLHRKTYPADAKNVLRNAANEAIKATDDSTFVWVACEKEDVRTLRSLMTKRRHNKKLMYIAWYWARERA</sequence>
<reference evidence="3" key="2">
    <citation type="submission" date="2020-09" db="EMBL/GenBank/DDBJ databases">
        <authorList>
            <person name="Sun Q."/>
            <person name="Kim S."/>
        </authorList>
    </citation>
    <scope>NUCLEOTIDE SEQUENCE</scope>
    <source>
        <strain evidence="3">KCTC 42249</strain>
    </source>
</reference>
<dbReference type="PROSITE" id="PS51384">
    <property type="entry name" value="FAD_FR"/>
    <property type="match status" value="1"/>
</dbReference>
<dbReference type="SUPFAM" id="SSF63380">
    <property type="entry name" value="Riboflavin synthase domain-like"/>
    <property type="match status" value="1"/>
</dbReference>
<dbReference type="Gene3D" id="3.30.310.50">
    <property type="entry name" value="Alpha-D-phosphohexomutase, C-terminal domain"/>
    <property type="match status" value="1"/>
</dbReference>
<name>A0A8J3DW59_9HYPH</name>
<dbReference type="AlphaFoldDB" id="A0A8J3DW59"/>
<accession>A0A8J3DW59</accession>
<dbReference type="EMBL" id="BMZQ01000001">
    <property type="protein sequence ID" value="GHD12499.1"/>
    <property type="molecule type" value="Genomic_DNA"/>
</dbReference>
<protein>
    <submittedName>
        <fullName evidence="3">Side tail fiber protein</fullName>
    </submittedName>
</protein>
<dbReference type="Gene3D" id="2.40.30.10">
    <property type="entry name" value="Translation factors"/>
    <property type="match status" value="1"/>
</dbReference>
<dbReference type="InterPro" id="IPR013113">
    <property type="entry name" value="SIP_FAD-bd"/>
</dbReference>
<dbReference type="Pfam" id="PF04954">
    <property type="entry name" value="SIP"/>
    <property type="match status" value="1"/>
</dbReference>
<feature type="domain" description="FAD-binding FR-type" evidence="2">
    <location>
        <begin position="107"/>
        <end position="233"/>
    </location>
</feature>
<evidence type="ECO:0000313" key="4">
    <source>
        <dbReference type="Proteomes" id="UP000630142"/>
    </source>
</evidence>
<dbReference type="InterPro" id="IPR017938">
    <property type="entry name" value="Riboflavin_synthase-like_b-brl"/>
</dbReference>
<dbReference type="InterPro" id="IPR039261">
    <property type="entry name" value="FNR_nucleotide-bd"/>
</dbReference>
<dbReference type="Proteomes" id="UP000630142">
    <property type="component" value="Unassembled WGS sequence"/>
</dbReference>
<gene>
    <name evidence="3" type="ORF">GCM10016234_16900</name>
</gene>